<evidence type="ECO:0000256" key="10">
    <source>
        <dbReference type="ARBA" id="ARBA00022840"/>
    </source>
</evidence>
<evidence type="ECO:0000256" key="12">
    <source>
        <dbReference type="ARBA" id="ARBA00032931"/>
    </source>
</evidence>
<comment type="subcellular location">
    <subcellularLocation>
        <location evidence="1 15">Cytoplasm</location>
    </subcellularLocation>
</comment>
<dbReference type="Gene3D" id="3.30.1330.10">
    <property type="entry name" value="PurM-like, N-terminal domain"/>
    <property type="match status" value="1"/>
</dbReference>
<evidence type="ECO:0000313" key="19">
    <source>
        <dbReference type="Proteomes" id="UP000002043"/>
    </source>
</evidence>
<evidence type="ECO:0000256" key="1">
    <source>
        <dbReference type="ARBA" id="ARBA00004496"/>
    </source>
</evidence>
<dbReference type="GO" id="GO:0004637">
    <property type="term" value="F:phosphoribosylamine-glycine ligase activity"/>
    <property type="evidence" value="ECO:0007669"/>
    <property type="project" value="TreeGrafter"/>
</dbReference>
<dbReference type="CDD" id="cd02196">
    <property type="entry name" value="PurM"/>
    <property type="match status" value="1"/>
</dbReference>
<dbReference type="Proteomes" id="UP000002043">
    <property type="component" value="Chromosome"/>
</dbReference>
<dbReference type="UniPathway" id="UPA00074">
    <property type="reaction ID" value="UER00129"/>
</dbReference>
<dbReference type="NCBIfam" id="TIGR00878">
    <property type="entry name" value="purM"/>
    <property type="match status" value="1"/>
</dbReference>
<dbReference type="InterPro" id="IPR016188">
    <property type="entry name" value="PurM-like_N"/>
</dbReference>
<gene>
    <name evidence="15" type="primary">purM</name>
    <name evidence="18" type="ordered locus">Thal_0249</name>
</gene>
<dbReference type="OrthoDB" id="9802507at2"/>
<dbReference type="InterPro" id="IPR036676">
    <property type="entry name" value="PurM-like_C_sf"/>
</dbReference>
<dbReference type="RefSeq" id="WP_012991291.1">
    <property type="nucleotide sequence ID" value="NC_013894.1"/>
</dbReference>
<comment type="catalytic activity">
    <reaction evidence="14 15">
        <text>2-formamido-N(1)-(5-O-phospho-beta-D-ribosyl)acetamidine + ATP = 5-amino-1-(5-phospho-beta-D-ribosyl)imidazole + ADP + phosphate + H(+)</text>
        <dbReference type="Rhea" id="RHEA:23032"/>
        <dbReference type="ChEBI" id="CHEBI:15378"/>
        <dbReference type="ChEBI" id="CHEBI:30616"/>
        <dbReference type="ChEBI" id="CHEBI:43474"/>
        <dbReference type="ChEBI" id="CHEBI:137981"/>
        <dbReference type="ChEBI" id="CHEBI:147287"/>
        <dbReference type="ChEBI" id="CHEBI:456216"/>
        <dbReference type="EC" id="6.3.3.1"/>
    </reaction>
</comment>
<dbReference type="InterPro" id="IPR010918">
    <property type="entry name" value="PurM-like_C_dom"/>
</dbReference>
<dbReference type="KEGG" id="tal:Thal_0249"/>
<evidence type="ECO:0000256" key="5">
    <source>
        <dbReference type="ARBA" id="ARBA00020367"/>
    </source>
</evidence>
<evidence type="ECO:0000256" key="7">
    <source>
        <dbReference type="ARBA" id="ARBA00022598"/>
    </source>
</evidence>
<proteinExistence type="inferred from homology"/>
<keyword evidence="6 15" id="KW-0963">Cytoplasm</keyword>
<dbReference type="STRING" id="638303.Thal_0249"/>
<evidence type="ECO:0000313" key="18">
    <source>
        <dbReference type="EMBL" id="ADC88884.1"/>
    </source>
</evidence>
<dbReference type="GO" id="GO:0004641">
    <property type="term" value="F:phosphoribosylformylglycinamidine cyclo-ligase activity"/>
    <property type="evidence" value="ECO:0007669"/>
    <property type="project" value="UniProtKB-UniRule"/>
</dbReference>
<evidence type="ECO:0000256" key="8">
    <source>
        <dbReference type="ARBA" id="ARBA00022741"/>
    </source>
</evidence>
<dbReference type="EC" id="6.3.3.1" evidence="4 15"/>
<evidence type="ECO:0000256" key="14">
    <source>
        <dbReference type="ARBA" id="ARBA00049057"/>
    </source>
</evidence>
<dbReference type="GO" id="GO:0005524">
    <property type="term" value="F:ATP binding"/>
    <property type="evidence" value="ECO:0007669"/>
    <property type="project" value="UniProtKB-KW"/>
</dbReference>
<dbReference type="GO" id="GO:0046084">
    <property type="term" value="P:adenine biosynthetic process"/>
    <property type="evidence" value="ECO:0007669"/>
    <property type="project" value="TreeGrafter"/>
</dbReference>
<comment type="pathway">
    <text evidence="2 15">Purine metabolism; IMP biosynthesis via de novo pathway; 5-amino-1-(5-phospho-D-ribosyl)imidazole from N(2)-formyl-N(1)-(5-phospho-D-ribosyl)glycinamide: step 2/2.</text>
</comment>
<accession>D3SNZ7</accession>
<evidence type="ECO:0000256" key="2">
    <source>
        <dbReference type="ARBA" id="ARBA00004686"/>
    </source>
</evidence>
<dbReference type="FunFam" id="3.90.650.10:FF:000011">
    <property type="entry name" value="Phosphoribosylformylglycinamidine cyclo-ligase"/>
    <property type="match status" value="1"/>
</dbReference>
<feature type="domain" description="PurM-like N-terminal" evidence="16">
    <location>
        <begin position="54"/>
        <end position="157"/>
    </location>
</feature>
<dbReference type="HAMAP" id="MF_00741">
    <property type="entry name" value="AIRS"/>
    <property type="match status" value="1"/>
</dbReference>
<dbReference type="PANTHER" id="PTHR10520">
    <property type="entry name" value="TRIFUNCTIONAL PURINE BIOSYNTHETIC PROTEIN ADENOSINE-3-RELATED"/>
    <property type="match status" value="1"/>
</dbReference>
<name>D3SNZ7_THEAH</name>
<dbReference type="eggNOG" id="COG0150">
    <property type="taxonomic scope" value="Bacteria"/>
</dbReference>
<dbReference type="InterPro" id="IPR004733">
    <property type="entry name" value="PurM_cligase"/>
</dbReference>
<evidence type="ECO:0000256" key="6">
    <source>
        <dbReference type="ARBA" id="ARBA00022490"/>
    </source>
</evidence>
<dbReference type="Gene3D" id="3.90.650.10">
    <property type="entry name" value="PurM-like C-terminal domain"/>
    <property type="match status" value="1"/>
</dbReference>
<evidence type="ECO:0000256" key="4">
    <source>
        <dbReference type="ARBA" id="ARBA00013047"/>
    </source>
</evidence>
<dbReference type="Pfam" id="PF02769">
    <property type="entry name" value="AIRS_C"/>
    <property type="match status" value="1"/>
</dbReference>
<evidence type="ECO:0000259" key="16">
    <source>
        <dbReference type="Pfam" id="PF00586"/>
    </source>
</evidence>
<feature type="domain" description="PurM-like C-terminal" evidence="17">
    <location>
        <begin position="170"/>
        <end position="331"/>
    </location>
</feature>
<organism evidence="18 19">
    <name type="scientific">Thermocrinis albus (strain DSM 14484 / JCM 11386 / HI 11/12)</name>
    <dbReference type="NCBI Taxonomy" id="638303"/>
    <lineage>
        <taxon>Bacteria</taxon>
        <taxon>Pseudomonadati</taxon>
        <taxon>Aquificota</taxon>
        <taxon>Aquificia</taxon>
        <taxon>Aquificales</taxon>
        <taxon>Aquificaceae</taxon>
        <taxon>Thermocrinis</taxon>
    </lineage>
</organism>
<dbReference type="PANTHER" id="PTHR10520:SF12">
    <property type="entry name" value="TRIFUNCTIONAL PURINE BIOSYNTHETIC PROTEIN ADENOSINE-3"/>
    <property type="match status" value="1"/>
</dbReference>
<dbReference type="HOGENOM" id="CLU_047116_0_0_0"/>
<evidence type="ECO:0000256" key="9">
    <source>
        <dbReference type="ARBA" id="ARBA00022755"/>
    </source>
</evidence>
<evidence type="ECO:0000256" key="11">
    <source>
        <dbReference type="ARBA" id="ARBA00031908"/>
    </source>
</evidence>
<keyword evidence="7 15" id="KW-0436">Ligase</keyword>
<evidence type="ECO:0000256" key="15">
    <source>
        <dbReference type="HAMAP-Rule" id="MF_00741"/>
    </source>
</evidence>
<dbReference type="GO" id="GO:0006189">
    <property type="term" value="P:'de novo' IMP biosynthetic process"/>
    <property type="evidence" value="ECO:0007669"/>
    <property type="project" value="UniProtKB-UniRule"/>
</dbReference>
<keyword evidence="10 15" id="KW-0067">ATP-binding</keyword>
<evidence type="ECO:0000256" key="13">
    <source>
        <dbReference type="ARBA" id="ARBA00033093"/>
    </source>
</evidence>
<dbReference type="InterPro" id="IPR036921">
    <property type="entry name" value="PurM-like_N_sf"/>
</dbReference>
<dbReference type="GO" id="GO:0005829">
    <property type="term" value="C:cytosol"/>
    <property type="evidence" value="ECO:0007669"/>
    <property type="project" value="TreeGrafter"/>
</dbReference>
<sequence>MGKLTYKQAGVDEEKAQRFVNFIKERVSSMPFEVKLLGSFASGVKIPPMKRPVVMMSTDGVGTKLLVAQKVGIHSTVGIDLVAMNVNDVITSGAIPIAFLDYIAFGDVTEEVLRSVMEGILEGCRRAEVPLVGGETAQMPDFYPLGVYDLVGFCVGICEEDELITGSSIREGDLLLAIPSSGFHSNGYSLIRKVLEVKKVDYHHYLQEWGKTVAEVLLEPTRIYWEDIKKLRTAKLMPKAMVHVTGGGIPGNLIRVLPEGIKARVDRSVIGERFPFSWIKKLGEIEEEEMFRVFNMGVGFILVVDKDHLDKVTETLPDAFIIGEVLRGERSVEIL</sequence>
<keyword evidence="19" id="KW-1185">Reference proteome</keyword>
<dbReference type="EMBL" id="CP001931">
    <property type="protein sequence ID" value="ADC88884.1"/>
    <property type="molecule type" value="Genomic_DNA"/>
</dbReference>
<comment type="similarity">
    <text evidence="3 15">Belongs to the AIR synthase family.</text>
</comment>
<dbReference type="SUPFAM" id="SSF56042">
    <property type="entry name" value="PurM C-terminal domain-like"/>
    <property type="match status" value="1"/>
</dbReference>
<reference evidence="19" key="1">
    <citation type="journal article" date="2010" name="Stand. Genomic Sci.">
        <title>Complete genome sequence of Thermocrinis albus type strain (HI 11/12T).</title>
        <authorList>
            <person name="Wirth R."/>
            <person name="Sikorski J."/>
            <person name="Brambilla E."/>
            <person name="Misra M."/>
            <person name="Lapidus A."/>
            <person name="Copeland A."/>
            <person name="Nolan M."/>
            <person name="Lucas S."/>
            <person name="Chen F."/>
            <person name="Tice H."/>
            <person name="Cheng J.F."/>
            <person name="Han C."/>
            <person name="Detter J.C."/>
            <person name="Tapia R."/>
            <person name="Bruce D."/>
            <person name="Goodwin L."/>
            <person name="Pitluck S."/>
            <person name="Pati A."/>
            <person name="Anderson I."/>
            <person name="Ivanova N."/>
            <person name="Mavromatis K."/>
            <person name="Mikhailova N."/>
            <person name="Chen A."/>
            <person name="Palaniappan K."/>
            <person name="Bilek Y."/>
            <person name="Hader T."/>
            <person name="Land M."/>
            <person name="Hauser L."/>
            <person name="Chang Y.J."/>
            <person name="Jeffries C.D."/>
            <person name="Tindall B.J."/>
            <person name="Rohde M."/>
            <person name="Goker M."/>
            <person name="Bristow J."/>
            <person name="Eisen J.A."/>
            <person name="Markowitz V."/>
            <person name="Hugenholtz P."/>
            <person name="Kyrpides N.C."/>
            <person name="Klenk H.P."/>
        </authorList>
    </citation>
    <scope>NUCLEOTIDE SEQUENCE [LARGE SCALE GENOMIC DNA]</scope>
    <source>
        <strain evidence="19">DSM 14484 / JCM 11386 / HI 11/12</strain>
    </source>
</reference>
<keyword evidence="8 15" id="KW-0547">Nucleotide-binding</keyword>
<keyword evidence="9 15" id="KW-0658">Purine biosynthesis</keyword>
<dbReference type="Pfam" id="PF00586">
    <property type="entry name" value="AIRS"/>
    <property type="match status" value="1"/>
</dbReference>
<dbReference type="AlphaFoldDB" id="D3SNZ7"/>
<evidence type="ECO:0000256" key="3">
    <source>
        <dbReference type="ARBA" id="ARBA00010280"/>
    </source>
</evidence>
<protein>
    <recommendedName>
        <fullName evidence="5 15">Phosphoribosylformylglycinamidine cyclo-ligase</fullName>
        <ecNumber evidence="4 15">6.3.3.1</ecNumber>
    </recommendedName>
    <alternativeName>
        <fullName evidence="12 15">AIR synthase</fullName>
    </alternativeName>
    <alternativeName>
        <fullName evidence="13 15">AIRS</fullName>
    </alternativeName>
    <alternativeName>
        <fullName evidence="11 15">Phosphoribosyl-aminoimidazole synthetase</fullName>
    </alternativeName>
</protein>
<dbReference type="SUPFAM" id="SSF55326">
    <property type="entry name" value="PurM N-terminal domain-like"/>
    <property type="match status" value="1"/>
</dbReference>
<evidence type="ECO:0000259" key="17">
    <source>
        <dbReference type="Pfam" id="PF02769"/>
    </source>
</evidence>